<keyword evidence="3" id="KW-1185">Reference proteome</keyword>
<dbReference type="Proteomes" id="UP001321486">
    <property type="component" value="Chromosome"/>
</dbReference>
<accession>A0ABM8GKC3</accession>
<gene>
    <name evidence="2" type="ORF">GCM10025867_10860</name>
</gene>
<dbReference type="Pfam" id="PF18566">
    <property type="entry name" value="Ldi"/>
    <property type="match status" value="1"/>
</dbReference>
<evidence type="ECO:0000313" key="3">
    <source>
        <dbReference type="Proteomes" id="UP001321486"/>
    </source>
</evidence>
<organism evidence="2 3">
    <name type="scientific">Frondihabitans sucicola</name>
    <dbReference type="NCBI Taxonomy" id="1268041"/>
    <lineage>
        <taxon>Bacteria</taxon>
        <taxon>Bacillati</taxon>
        <taxon>Actinomycetota</taxon>
        <taxon>Actinomycetes</taxon>
        <taxon>Micrococcales</taxon>
        <taxon>Microbacteriaceae</taxon>
        <taxon>Frondihabitans</taxon>
    </lineage>
</organism>
<sequence length="517" mass="58203">MTLTVDEFAASVGHYQREGVDAVQRGHIRHIDNLSRRLPNDWSGMGSRSNGQDDFASLRYQLAYAAIALALAHRYRLPAAPGVFKGTFDRLIQKMILPEVWMYWRNTSTGQAVFNAHIPMESEWDPVRRDNIMYSAYVQVMTLLFAYLFDDDRYSVPGSISFRHWAFSWGGEEKRFDYDQNSLNELIYWKMVESGYVGVACEPNCVFQICNQLPLLGFRLHDFLSGGQRAAEVERGYRKAWDDFGRLDTEGRYNLLLLEDSQQMLTNDATEVWGDAWAGTVLNMLNRDLVREHYPEQIRRLLVDGPDGTLSIRPLTSTPLLGHDLFEDHGDFGWAAAWAAEVGDTSTRDRLLRFADARLAPTWVDGGLFYPRSDDSTDEDGYHRLVDPLTGNSLLALARLDVPDGLWGLYHLPREPHSATAPAVVEVDRSIDVARAFVDDEGDLQTTIGTAAAKPAASARIGRLPAEGRWSLERDGLVVARGRSERADSSDPDVAYVGGELIVTPRSPEERYVLHVD</sequence>
<reference evidence="3" key="1">
    <citation type="journal article" date="2019" name="Int. J. Syst. Evol. Microbiol.">
        <title>The Global Catalogue of Microorganisms (GCM) 10K type strain sequencing project: providing services to taxonomists for standard genome sequencing and annotation.</title>
        <authorList>
            <consortium name="The Broad Institute Genomics Platform"/>
            <consortium name="The Broad Institute Genome Sequencing Center for Infectious Disease"/>
            <person name="Wu L."/>
            <person name="Ma J."/>
        </authorList>
    </citation>
    <scope>NUCLEOTIDE SEQUENCE [LARGE SCALE GENOMIC DNA]</scope>
    <source>
        <strain evidence="3">NBRC 108728</strain>
    </source>
</reference>
<evidence type="ECO:0000313" key="2">
    <source>
        <dbReference type="EMBL" id="BDZ48845.1"/>
    </source>
</evidence>
<dbReference type="RefSeq" id="WP_286345753.1">
    <property type="nucleotide sequence ID" value="NZ_AP027732.1"/>
</dbReference>
<feature type="domain" description="Linalool dehydratase/isomerase" evidence="1">
    <location>
        <begin position="59"/>
        <end position="375"/>
    </location>
</feature>
<protein>
    <recommendedName>
        <fullName evidence="1">Linalool dehydratase/isomerase domain-containing protein</fullName>
    </recommendedName>
</protein>
<proteinExistence type="predicted"/>
<dbReference type="InterPro" id="IPR041411">
    <property type="entry name" value="Ldi"/>
</dbReference>
<dbReference type="EMBL" id="AP027732">
    <property type="protein sequence ID" value="BDZ48845.1"/>
    <property type="molecule type" value="Genomic_DNA"/>
</dbReference>
<evidence type="ECO:0000259" key="1">
    <source>
        <dbReference type="Pfam" id="PF18566"/>
    </source>
</evidence>
<name>A0ABM8GKC3_9MICO</name>